<evidence type="ECO:0000256" key="13">
    <source>
        <dbReference type="SAM" id="SignalP"/>
    </source>
</evidence>
<keyword evidence="15" id="KW-1185">Reference proteome</keyword>
<dbReference type="InParanoid" id="A0A6J2YQC6"/>
<sequence>MLLKASFAVLCALSLLNWTNGFSYEGYKVYEIVAHDMTEVHFLRELEKQDGLDFIKKAHHLDDPNDIVVAPKDQENFEKILKGNGLEYKIIVQNVEEIMEAERKATIKPFIGLGHVTFRSYMFHHEMNAYLRRVAAQYPNIATLEHFGTSYEGREMLLIRVSSGPSSNPDVPKPTIFIDAGIHAREWIAPPAALYIIQQLVENPENAALYENVDWAIIPCLNPDGYQYTQEEDRWWRKTRSINANSTCIGTDGNRNFDYYWMHLGASNSPCSDIFAGPEAFSEPETAALRDWFLTNNANNVVKLYITFHSYGSMLLYPWGYDRIVPDDEEDLLQLGNLVAEAIYNANTLRSEYIVNTSALALYEAAGGSDDWVKAVGGVDLSYTIELPYGDSPLPFMNPAYQILPTVQETWAGIIAFHDFIEERFWTNLTTILPSIRRQS</sequence>
<dbReference type="Pfam" id="PF02244">
    <property type="entry name" value="Propep_M14"/>
    <property type="match status" value="1"/>
</dbReference>
<dbReference type="InterPro" id="IPR003146">
    <property type="entry name" value="M14A_act_pep"/>
</dbReference>
<dbReference type="AlphaFoldDB" id="A0A6J2YQC6"/>
<dbReference type="GO" id="GO:0006508">
    <property type="term" value="P:proteolysis"/>
    <property type="evidence" value="ECO:0007669"/>
    <property type="project" value="UniProtKB-KW"/>
</dbReference>
<feature type="chain" id="PRO_5027044670" description="Zinc carboxypeptidase A 1" evidence="13">
    <location>
        <begin position="22"/>
        <end position="440"/>
    </location>
</feature>
<dbReference type="GO" id="GO:0008270">
    <property type="term" value="F:zinc ion binding"/>
    <property type="evidence" value="ECO:0007669"/>
    <property type="project" value="InterPro"/>
</dbReference>
<name>A0A6J2YQC6_SITOR</name>
<keyword evidence="9" id="KW-0482">Metalloprotease</keyword>
<dbReference type="SUPFAM" id="SSF53187">
    <property type="entry name" value="Zn-dependent exopeptidases"/>
    <property type="match status" value="1"/>
</dbReference>
<gene>
    <name evidence="16" type="primary">LOC115889182</name>
</gene>
<protein>
    <recommendedName>
        <fullName evidence="11">Zinc carboxypeptidase A 1</fullName>
    </recommendedName>
</protein>
<evidence type="ECO:0000256" key="8">
    <source>
        <dbReference type="ARBA" id="ARBA00022833"/>
    </source>
</evidence>
<dbReference type="SUPFAM" id="SSF54897">
    <property type="entry name" value="Protease propeptides/inhibitors"/>
    <property type="match status" value="1"/>
</dbReference>
<evidence type="ECO:0000256" key="6">
    <source>
        <dbReference type="ARBA" id="ARBA00022729"/>
    </source>
</evidence>
<evidence type="ECO:0000256" key="4">
    <source>
        <dbReference type="ARBA" id="ARBA00022670"/>
    </source>
</evidence>
<reference evidence="16" key="1">
    <citation type="submission" date="2025-08" db="UniProtKB">
        <authorList>
            <consortium name="RefSeq"/>
        </authorList>
    </citation>
    <scope>IDENTIFICATION</scope>
    <source>
        <tissue evidence="16">Gonads</tissue>
    </source>
</reference>
<dbReference type="Gene3D" id="3.30.70.340">
    <property type="entry name" value="Metallocarboxypeptidase-like"/>
    <property type="match status" value="1"/>
</dbReference>
<dbReference type="InterPro" id="IPR000834">
    <property type="entry name" value="Peptidase_M14"/>
</dbReference>
<dbReference type="InterPro" id="IPR057246">
    <property type="entry name" value="CARBOXYPEPT_ZN_1"/>
</dbReference>
<feature type="active site" description="Proton donor/acceptor" evidence="12">
    <location>
        <position position="386"/>
    </location>
</feature>
<keyword evidence="7" id="KW-0378">Hydrolase</keyword>
<keyword evidence="10" id="KW-1015">Disulfide bond</keyword>
<keyword evidence="4" id="KW-0645">Protease</keyword>
<accession>A0A6J2YQC6</accession>
<evidence type="ECO:0000256" key="12">
    <source>
        <dbReference type="PROSITE-ProRule" id="PRU01379"/>
    </source>
</evidence>
<evidence type="ECO:0000256" key="2">
    <source>
        <dbReference type="ARBA" id="ARBA00005988"/>
    </source>
</evidence>
<dbReference type="Gene3D" id="3.40.630.10">
    <property type="entry name" value="Zn peptidases"/>
    <property type="match status" value="1"/>
</dbReference>
<dbReference type="PRINTS" id="PR00765">
    <property type="entry name" value="CRBOXYPTASEA"/>
</dbReference>
<dbReference type="GO" id="GO:0004181">
    <property type="term" value="F:metallocarboxypeptidase activity"/>
    <property type="evidence" value="ECO:0007669"/>
    <property type="project" value="InterPro"/>
</dbReference>
<evidence type="ECO:0000256" key="10">
    <source>
        <dbReference type="ARBA" id="ARBA00023157"/>
    </source>
</evidence>
<dbReference type="PROSITE" id="PS52035">
    <property type="entry name" value="PEPTIDASE_M14"/>
    <property type="match status" value="1"/>
</dbReference>
<evidence type="ECO:0000256" key="5">
    <source>
        <dbReference type="ARBA" id="ARBA00022723"/>
    </source>
</evidence>
<dbReference type="Proteomes" id="UP000504635">
    <property type="component" value="Unplaced"/>
</dbReference>
<keyword evidence="6 13" id="KW-0732">Signal</keyword>
<dbReference type="PANTHER" id="PTHR11705:SF140">
    <property type="entry name" value="FI02848P-RELATED"/>
    <property type="match status" value="1"/>
</dbReference>
<dbReference type="FunFam" id="3.40.630.10:FF:000084">
    <property type="entry name" value="Carboxypeptidase B2"/>
    <property type="match status" value="1"/>
</dbReference>
<dbReference type="SMART" id="SM00631">
    <property type="entry name" value="Zn_pept"/>
    <property type="match status" value="1"/>
</dbReference>
<evidence type="ECO:0000256" key="9">
    <source>
        <dbReference type="ARBA" id="ARBA00023049"/>
    </source>
</evidence>
<dbReference type="KEGG" id="soy:115889182"/>
<dbReference type="FunCoup" id="A0A6J2YQC6">
    <property type="interactions" value="34"/>
</dbReference>
<dbReference type="InterPro" id="IPR036990">
    <property type="entry name" value="M14A-like_propep"/>
</dbReference>
<keyword evidence="5" id="KW-0479">Metal-binding</keyword>
<organism evidence="15 16">
    <name type="scientific">Sitophilus oryzae</name>
    <name type="common">Rice weevil</name>
    <name type="synonym">Curculio oryzae</name>
    <dbReference type="NCBI Taxonomy" id="7048"/>
    <lineage>
        <taxon>Eukaryota</taxon>
        <taxon>Metazoa</taxon>
        <taxon>Ecdysozoa</taxon>
        <taxon>Arthropoda</taxon>
        <taxon>Hexapoda</taxon>
        <taxon>Insecta</taxon>
        <taxon>Pterygota</taxon>
        <taxon>Neoptera</taxon>
        <taxon>Endopterygota</taxon>
        <taxon>Coleoptera</taxon>
        <taxon>Polyphaga</taxon>
        <taxon>Cucujiformia</taxon>
        <taxon>Curculionidae</taxon>
        <taxon>Dryophthorinae</taxon>
        <taxon>Sitophilus</taxon>
    </lineage>
</organism>
<dbReference type="PROSITE" id="PS00132">
    <property type="entry name" value="CARBOXYPEPT_ZN_1"/>
    <property type="match status" value="1"/>
</dbReference>
<dbReference type="RefSeq" id="XP_030764995.1">
    <property type="nucleotide sequence ID" value="XM_030909135.1"/>
</dbReference>
<dbReference type="GeneID" id="115889182"/>
<dbReference type="Pfam" id="PF00246">
    <property type="entry name" value="Peptidase_M14"/>
    <property type="match status" value="1"/>
</dbReference>
<feature type="signal peptide" evidence="13">
    <location>
        <begin position="1"/>
        <end position="21"/>
    </location>
</feature>
<dbReference type="CDD" id="cd03860">
    <property type="entry name" value="M14_CP_A-B_like"/>
    <property type="match status" value="1"/>
</dbReference>
<evidence type="ECO:0000256" key="7">
    <source>
        <dbReference type="ARBA" id="ARBA00022801"/>
    </source>
</evidence>
<evidence type="ECO:0000256" key="11">
    <source>
        <dbReference type="ARBA" id="ARBA00069039"/>
    </source>
</evidence>
<dbReference type="OrthoDB" id="3626597at2759"/>
<dbReference type="FunFam" id="3.30.70.340:FF:000002">
    <property type="entry name" value="Carboxypeptidase A"/>
    <property type="match status" value="1"/>
</dbReference>
<keyword evidence="3" id="KW-0121">Carboxypeptidase</keyword>
<evidence type="ECO:0000256" key="1">
    <source>
        <dbReference type="ARBA" id="ARBA00001947"/>
    </source>
</evidence>
<dbReference type="GO" id="GO:0005615">
    <property type="term" value="C:extracellular space"/>
    <property type="evidence" value="ECO:0007669"/>
    <property type="project" value="TreeGrafter"/>
</dbReference>
<dbReference type="PANTHER" id="PTHR11705">
    <property type="entry name" value="PROTEASE FAMILY M14 CARBOXYPEPTIDASE A,B"/>
    <property type="match status" value="1"/>
</dbReference>
<evidence type="ECO:0000313" key="15">
    <source>
        <dbReference type="Proteomes" id="UP000504635"/>
    </source>
</evidence>
<evidence type="ECO:0000313" key="16">
    <source>
        <dbReference type="RefSeq" id="XP_030764995.1"/>
    </source>
</evidence>
<evidence type="ECO:0000259" key="14">
    <source>
        <dbReference type="PROSITE" id="PS52035"/>
    </source>
</evidence>
<comment type="similarity">
    <text evidence="2 12">Belongs to the peptidase M14 family.</text>
</comment>
<feature type="domain" description="Peptidase M14" evidence="14">
    <location>
        <begin position="120"/>
        <end position="421"/>
    </location>
</feature>
<keyword evidence="8" id="KW-0862">Zinc</keyword>
<proteinExistence type="inferred from homology"/>
<comment type="cofactor">
    <cofactor evidence="1">
        <name>Zn(2+)</name>
        <dbReference type="ChEBI" id="CHEBI:29105"/>
    </cofactor>
</comment>
<evidence type="ECO:0000256" key="3">
    <source>
        <dbReference type="ARBA" id="ARBA00022645"/>
    </source>
</evidence>